<evidence type="ECO:0000256" key="3">
    <source>
        <dbReference type="ARBA" id="ARBA00022679"/>
    </source>
</evidence>
<dbReference type="PROSITE" id="PS50011">
    <property type="entry name" value="PROTEIN_KINASE_DOM"/>
    <property type="match status" value="1"/>
</dbReference>
<feature type="domain" description="Protein kinase" evidence="8">
    <location>
        <begin position="1"/>
        <end position="287"/>
    </location>
</feature>
<dbReference type="PANTHER" id="PTHR43289">
    <property type="entry name" value="MITOGEN-ACTIVATED PROTEIN KINASE KINASE KINASE 20-RELATED"/>
    <property type="match status" value="1"/>
</dbReference>
<reference evidence="9 10" key="1">
    <citation type="submission" date="2019-10" db="EMBL/GenBank/DDBJ databases">
        <authorList>
            <person name="Wolf R A."/>
        </authorList>
    </citation>
    <scope>NUCLEOTIDE SEQUENCE [LARGE SCALE GENOMIC DNA]</scope>
    <source>
        <strain evidence="9">Collinsella_intestinalis_DSM_13632</strain>
    </source>
</reference>
<dbReference type="GeneID" id="77466186"/>
<keyword evidence="3 9" id="KW-0808">Transferase</keyword>
<evidence type="ECO:0000256" key="6">
    <source>
        <dbReference type="ARBA" id="ARBA00022840"/>
    </source>
</evidence>
<evidence type="ECO:0000259" key="8">
    <source>
        <dbReference type="PROSITE" id="PS50011"/>
    </source>
</evidence>
<gene>
    <name evidence="9" type="primary">prkC_4</name>
    <name evidence="9" type="ORF">JKKLCJKK_01189</name>
</gene>
<evidence type="ECO:0000313" key="9">
    <source>
        <dbReference type="EMBL" id="VWM01204.1"/>
    </source>
</evidence>
<dbReference type="PANTHER" id="PTHR43289:SF6">
    <property type="entry name" value="SERINE_THREONINE-PROTEIN KINASE NEKL-3"/>
    <property type="match status" value="1"/>
</dbReference>
<dbReference type="SMART" id="SM00220">
    <property type="entry name" value="S_TKc"/>
    <property type="match status" value="1"/>
</dbReference>
<organism evidence="9 10">
    <name type="scientific">Collinsella intestinalis</name>
    <dbReference type="NCBI Taxonomy" id="147207"/>
    <lineage>
        <taxon>Bacteria</taxon>
        <taxon>Bacillati</taxon>
        <taxon>Actinomycetota</taxon>
        <taxon>Coriobacteriia</taxon>
        <taxon>Coriobacteriales</taxon>
        <taxon>Coriobacteriaceae</taxon>
        <taxon>Collinsella</taxon>
    </lineage>
</organism>
<dbReference type="EMBL" id="CABWIC010000030">
    <property type="protein sequence ID" value="VWM01204.1"/>
    <property type="molecule type" value="Genomic_DNA"/>
</dbReference>
<dbReference type="AlphaFoldDB" id="A0A5K1JC95"/>
<evidence type="ECO:0000256" key="5">
    <source>
        <dbReference type="ARBA" id="ARBA00022777"/>
    </source>
</evidence>
<evidence type="ECO:0000256" key="2">
    <source>
        <dbReference type="ARBA" id="ARBA00022527"/>
    </source>
</evidence>
<evidence type="ECO:0000256" key="7">
    <source>
        <dbReference type="SAM" id="Phobius"/>
    </source>
</evidence>
<dbReference type="InterPro" id="IPR008271">
    <property type="entry name" value="Ser/Thr_kinase_AS"/>
</dbReference>
<feature type="transmembrane region" description="Helical" evidence="7">
    <location>
        <begin position="372"/>
        <end position="394"/>
    </location>
</feature>
<dbReference type="Pfam" id="PF00069">
    <property type="entry name" value="Pkinase"/>
    <property type="match status" value="1"/>
</dbReference>
<feature type="transmembrane region" description="Helical" evidence="7">
    <location>
        <begin position="406"/>
        <end position="429"/>
    </location>
</feature>
<evidence type="ECO:0000256" key="1">
    <source>
        <dbReference type="ARBA" id="ARBA00012513"/>
    </source>
</evidence>
<dbReference type="InterPro" id="IPR011009">
    <property type="entry name" value="Kinase-like_dom_sf"/>
</dbReference>
<dbReference type="EC" id="2.7.11.1" evidence="1"/>
<keyword evidence="6" id="KW-0067">ATP-binding</keyword>
<dbReference type="InterPro" id="IPR000719">
    <property type="entry name" value="Prot_kinase_dom"/>
</dbReference>
<dbReference type="PROSITE" id="PS00108">
    <property type="entry name" value="PROTEIN_KINASE_ST"/>
    <property type="match status" value="1"/>
</dbReference>
<keyword evidence="2" id="KW-0723">Serine/threonine-protein kinase</keyword>
<keyword evidence="7" id="KW-0472">Membrane</keyword>
<dbReference type="Gene3D" id="1.10.510.10">
    <property type="entry name" value="Transferase(Phosphotransferase) domain 1"/>
    <property type="match status" value="1"/>
</dbReference>
<keyword evidence="5 9" id="KW-0418">Kinase</keyword>
<dbReference type="SUPFAM" id="SSF56112">
    <property type="entry name" value="Protein kinase-like (PK-like)"/>
    <property type="match status" value="1"/>
</dbReference>
<evidence type="ECO:0000313" key="10">
    <source>
        <dbReference type="Proteomes" id="UP000405524"/>
    </source>
</evidence>
<dbReference type="GO" id="GO:0005524">
    <property type="term" value="F:ATP binding"/>
    <property type="evidence" value="ECO:0007669"/>
    <property type="project" value="UniProtKB-KW"/>
</dbReference>
<protein>
    <recommendedName>
        <fullName evidence="1">non-specific serine/threonine protein kinase</fullName>
        <ecNumber evidence="1">2.7.11.1</ecNumber>
    </recommendedName>
</protein>
<proteinExistence type="predicted"/>
<evidence type="ECO:0000256" key="4">
    <source>
        <dbReference type="ARBA" id="ARBA00022741"/>
    </source>
</evidence>
<sequence length="474" mass="50712">MAEGARAAMSGSSEAGVLSDDVFQRELDAFVARSAQATTWRVERLLKQSDFETTELVEGEPRGSAPGRYIRKRIDMVVGAGAVYHALWDAQRTGKCPACVPRLIELGVQGDELTVVMEYVAGSTIMELVASLGAGLATATLIMPGLCDAVELLHRAFEPPLIHRDLKPSNVIMREGKPVIIDFGAARQWRDGASCDTTHFLTRCYAPPEQFGFGQTDERTDVYALGKVLYFCLVGENPPNVCDARACEAAGISRGLGEVICRACAFDPDGRYESARALGDAVEGALLCAEICGQAVFRGGGGSFSVGPERVRNADAQHLAAHAEMGRVDARSDSSAIPSSRTERASRSIASKGWAMLESLSTKHRRLMRMPLAVWNALLATGCALLAIGSVMAIVSPNAHDAQLPLWFRVLEYVGVGMVSPGALAYLLSDKRFLRAHIPGLAGIDRRKEAMCAAAAFLVGILVPMVFGMVAGLI</sequence>
<dbReference type="GO" id="GO:0004674">
    <property type="term" value="F:protein serine/threonine kinase activity"/>
    <property type="evidence" value="ECO:0007669"/>
    <property type="project" value="UniProtKB-KW"/>
</dbReference>
<keyword evidence="7" id="KW-1133">Transmembrane helix</keyword>
<dbReference type="RefSeq" id="WP_193221223.1">
    <property type="nucleotide sequence ID" value="NZ_CABWIC010000030.1"/>
</dbReference>
<keyword evidence="4" id="KW-0547">Nucleotide-binding</keyword>
<keyword evidence="7" id="KW-0812">Transmembrane</keyword>
<accession>A0A5K1JC95</accession>
<dbReference type="Proteomes" id="UP000405524">
    <property type="component" value="Unassembled WGS sequence"/>
</dbReference>
<feature type="transmembrane region" description="Helical" evidence="7">
    <location>
        <begin position="450"/>
        <end position="473"/>
    </location>
</feature>
<name>A0A5K1JC95_9ACTN</name>